<gene>
    <name evidence="1" type="ORF">LHA35_27760</name>
</gene>
<evidence type="ECO:0000313" key="1">
    <source>
        <dbReference type="EMBL" id="MCB4825505.1"/>
    </source>
</evidence>
<dbReference type="RefSeq" id="WP_226614482.1">
    <property type="nucleotide sequence ID" value="NZ_JAJAQI010000110.1"/>
</dbReference>
<accession>A0A9X1LDN5</accession>
<proteinExistence type="predicted"/>
<comment type="caution">
    <text evidence="1">The sequence shown here is derived from an EMBL/GenBank/DDBJ whole genome shotgun (WGS) entry which is preliminary data.</text>
</comment>
<name>A0A9X1LDN5_9PROT</name>
<keyword evidence="2" id="KW-1185">Reference proteome</keyword>
<sequence length="165" mass="18613">MAKEPVIGLRLETEIVEALRKLAEKNGRDPVEQIVFLITEAVADAGLLSPSRAEWHRLRESLILRFVYKAQKITEVEGWRTDIIAETARRMLEDTTWRADYERLIGADAYARNVKLKDVINPALGRRTKLRLGAETGKVFAVRQPSIFTASSHLHPEQPAAEAAQ</sequence>
<evidence type="ECO:0000313" key="2">
    <source>
        <dbReference type="Proteomes" id="UP001139311"/>
    </source>
</evidence>
<organism evidence="1 2">
    <name type="scientific">Roseicella aerolata</name>
    <dbReference type="NCBI Taxonomy" id="2883479"/>
    <lineage>
        <taxon>Bacteria</taxon>
        <taxon>Pseudomonadati</taxon>
        <taxon>Pseudomonadota</taxon>
        <taxon>Alphaproteobacteria</taxon>
        <taxon>Acetobacterales</taxon>
        <taxon>Roseomonadaceae</taxon>
        <taxon>Roseicella</taxon>
    </lineage>
</organism>
<dbReference type="Proteomes" id="UP001139311">
    <property type="component" value="Unassembled WGS sequence"/>
</dbReference>
<reference evidence="1" key="1">
    <citation type="submission" date="2021-10" db="EMBL/GenBank/DDBJ databases">
        <title>Roseicella aerolatum sp. nov., isolated from aerosols of e-waste dismantling site.</title>
        <authorList>
            <person name="Qin T."/>
        </authorList>
    </citation>
    <scope>NUCLEOTIDE SEQUENCE</scope>
    <source>
        <strain evidence="1">GB24</strain>
    </source>
</reference>
<protein>
    <submittedName>
        <fullName evidence="1">Uncharacterized protein</fullName>
    </submittedName>
</protein>
<dbReference type="EMBL" id="JAJAQI010000110">
    <property type="protein sequence ID" value="MCB4825505.1"/>
    <property type="molecule type" value="Genomic_DNA"/>
</dbReference>
<dbReference type="AlphaFoldDB" id="A0A9X1LDN5"/>